<feature type="binding site" evidence="12">
    <location>
        <position position="237"/>
    </location>
    <ligand>
        <name>Zn(2+)</name>
        <dbReference type="ChEBI" id="CHEBI:29105"/>
    </ligand>
</feature>
<dbReference type="InterPro" id="IPR004463">
    <property type="entry name" value="UDP-acyl_GlcNac_deAcase"/>
</dbReference>
<evidence type="ECO:0000256" key="3">
    <source>
        <dbReference type="ARBA" id="ARBA00005002"/>
    </source>
</evidence>
<dbReference type="InterPro" id="IPR011334">
    <property type="entry name" value="UDP-acyl_GlcNac_deAcase_C"/>
</dbReference>
<name>A0A4R6DYQ6_9RHOO</name>
<dbReference type="UniPathway" id="UPA00359">
    <property type="reaction ID" value="UER00478"/>
</dbReference>
<keyword evidence="14" id="KW-1185">Reference proteome</keyword>
<feature type="binding site" evidence="12">
    <location>
        <position position="241"/>
    </location>
    <ligand>
        <name>Zn(2+)</name>
        <dbReference type="ChEBI" id="CHEBI:29105"/>
    </ligand>
</feature>
<dbReference type="InterPro" id="IPR020568">
    <property type="entry name" value="Ribosomal_Su5_D2-typ_SF"/>
</dbReference>
<keyword evidence="7 12" id="KW-0479">Metal-binding</keyword>
<dbReference type="AlphaFoldDB" id="A0A4R6DYQ6"/>
<comment type="caution">
    <text evidence="13">The sequence shown here is derived from an EMBL/GenBank/DDBJ whole genome shotgun (WGS) entry which is preliminary data.</text>
</comment>
<keyword evidence="8 12" id="KW-0378">Hydrolase</keyword>
<feature type="active site" description="Proton donor" evidence="12">
    <location>
        <position position="264"/>
    </location>
</feature>
<dbReference type="GO" id="GO:0016020">
    <property type="term" value="C:membrane"/>
    <property type="evidence" value="ECO:0007669"/>
    <property type="project" value="GOC"/>
</dbReference>
<keyword evidence="6 12" id="KW-0441">Lipid A biosynthesis</keyword>
<evidence type="ECO:0000256" key="1">
    <source>
        <dbReference type="ARBA" id="ARBA00001947"/>
    </source>
</evidence>
<keyword evidence="10 12" id="KW-0443">Lipid metabolism</keyword>
<dbReference type="Gene3D" id="3.30.230.20">
    <property type="entry name" value="lpxc deacetylase, domain 1"/>
    <property type="match status" value="1"/>
</dbReference>
<dbReference type="PANTHER" id="PTHR33694">
    <property type="entry name" value="UDP-3-O-ACYL-N-ACETYLGLUCOSAMINE DEACETYLASE 1, MITOCHONDRIAL-RELATED"/>
    <property type="match status" value="1"/>
</dbReference>
<dbReference type="GO" id="GO:0009245">
    <property type="term" value="P:lipid A biosynthetic process"/>
    <property type="evidence" value="ECO:0007669"/>
    <property type="project" value="UniProtKB-UniRule"/>
</dbReference>
<evidence type="ECO:0000256" key="11">
    <source>
        <dbReference type="ARBA" id="ARBA00024535"/>
    </source>
</evidence>
<protein>
    <recommendedName>
        <fullName evidence="4 12">UDP-3-O-acyl-N-acetylglucosamine deacetylase</fullName>
        <shortName evidence="12">UDP-3-O-acyl-GlcNAc deacetylase</shortName>
        <ecNumber evidence="4 12">3.5.1.108</ecNumber>
    </recommendedName>
    <alternativeName>
        <fullName evidence="12">UDP-3-O-[R-3-hydroxymyristoyl]-N-acetylglucosamine deacetylase</fullName>
    </alternativeName>
</protein>
<proteinExistence type="inferred from homology"/>
<dbReference type="OrthoDB" id="9802746at2"/>
<dbReference type="GO" id="GO:0103117">
    <property type="term" value="F:UDP-3-O-acyl-N-acetylglucosamine deacetylase activity"/>
    <property type="evidence" value="ECO:0007669"/>
    <property type="project" value="UniProtKB-UniRule"/>
</dbReference>
<dbReference type="Proteomes" id="UP000295129">
    <property type="component" value="Unassembled WGS sequence"/>
</dbReference>
<evidence type="ECO:0000256" key="4">
    <source>
        <dbReference type="ARBA" id="ARBA00012745"/>
    </source>
</evidence>
<dbReference type="RefSeq" id="WP_133591749.1">
    <property type="nucleotide sequence ID" value="NZ_SNVV01000009.1"/>
</dbReference>
<comment type="catalytic activity">
    <reaction evidence="11 12">
        <text>a UDP-3-O-[(3R)-3-hydroxyacyl]-N-acetyl-alpha-D-glucosamine + H2O = a UDP-3-O-[(3R)-3-hydroxyacyl]-alpha-D-glucosamine + acetate</text>
        <dbReference type="Rhea" id="RHEA:67816"/>
        <dbReference type="ChEBI" id="CHEBI:15377"/>
        <dbReference type="ChEBI" id="CHEBI:30089"/>
        <dbReference type="ChEBI" id="CHEBI:137740"/>
        <dbReference type="ChEBI" id="CHEBI:173225"/>
        <dbReference type="EC" id="3.5.1.108"/>
    </reaction>
</comment>
<dbReference type="InterPro" id="IPR015870">
    <property type="entry name" value="UDP-acyl_N-AcGlcN_deAcase_N"/>
</dbReference>
<evidence type="ECO:0000313" key="14">
    <source>
        <dbReference type="Proteomes" id="UP000295129"/>
    </source>
</evidence>
<accession>A0A4R6DYQ6</accession>
<evidence type="ECO:0000256" key="10">
    <source>
        <dbReference type="ARBA" id="ARBA00023098"/>
    </source>
</evidence>
<keyword evidence="5 12" id="KW-0444">Lipid biosynthesis</keyword>
<evidence type="ECO:0000256" key="5">
    <source>
        <dbReference type="ARBA" id="ARBA00022516"/>
    </source>
</evidence>
<keyword evidence="9 12" id="KW-0862">Zinc</keyword>
<comment type="similarity">
    <text evidence="12">Belongs to the LpxC family.</text>
</comment>
<comment type="pathway">
    <text evidence="3 12">Glycolipid biosynthesis; lipid IV(A) biosynthesis; lipid IV(A) from (3R)-3-hydroxytetradecanoyl-[acyl-carrier-protein] and UDP-N-acetyl-alpha-D-glucosamine: step 2/6.</text>
</comment>
<feature type="binding site" evidence="12">
    <location>
        <position position="78"/>
    </location>
    <ligand>
        <name>Zn(2+)</name>
        <dbReference type="ChEBI" id="CHEBI:29105"/>
    </ligand>
</feature>
<dbReference type="GO" id="GO:0046872">
    <property type="term" value="F:metal ion binding"/>
    <property type="evidence" value="ECO:0007669"/>
    <property type="project" value="UniProtKB-KW"/>
</dbReference>
<evidence type="ECO:0000256" key="12">
    <source>
        <dbReference type="HAMAP-Rule" id="MF_00388"/>
    </source>
</evidence>
<evidence type="ECO:0000256" key="7">
    <source>
        <dbReference type="ARBA" id="ARBA00022723"/>
    </source>
</evidence>
<evidence type="ECO:0000256" key="6">
    <source>
        <dbReference type="ARBA" id="ARBA00022556"/>
    </source>
</evidence>
<dbReference type="NCBIfam" id="TIGR00325">
    <property type="entry name" value="lpxC"/>
    <property type="match status" value="1"/>
</dbReference>
<reference evidence="13 14" key="1">
    <citation type="submission" date="2019-03" db="EMBL/GenBank/DDBJ databases">
        <title>Genomic Encyclopedia of Type Strains, Phase IV (KMG-IV): sequencing the most valuable type-strain genomes for metagenomic binning, comparative biology and taxonomic classification.</title>
        <authorList>
            <person name="Goeker M."/>
        </authorList>
    </citation>
    <scope>NUCLEOTIDE SEQUENCE [LARGE SCALE GENOMIC DNA]</scope>
    <source>
        <strain evidence="13 14">DSM 12121</strain>
    </source>
</reference>
<comment type="cofactor">
    <cofactor evidence="1 12">
        <name>Zn(2+)</name>
        <dbReference type="ChEBI" id="CHEBI:29105"/>
    </cofactor>
</comment>
<sequence>MIKQRTLKSAVKATGVGLHGGRKVNLTLRPAAPDTGIVFHRVDLNPPLDLPADPYSVCDTRMCSGLEKGGEKVGTVEHLMSALAGLGIDNLHVDVDAPEIPILDGSSGPFVFLLQSAGIEEQPKPKRFMRVKKAVEYREGDKWVRLEPYEGFRLDFSIVFNHPAIDSTATSVTVDFAEHSYVRDVARARTFGFMQDVEFMRANGLALGGSLDNAIVMDEYRVLNADGLRYADEFVKHKVLDAIGDLYLCRHPLLAAYSAHKAGHALNNQILRVLLEDASAWELVSFEQEAATPAAVAHQFAPVALAA</sequence>
<evidence type="ECO:0000256" key="8">
    <source>
        <dbReference type="ARBA" id="ARBA00022801"/>
    </source>
</evidence>
<dbReference type="PANTHER" id="PTHR33694:SF1">
    <property type="entry name" value="UDP-3-O-ACYL-N-ACETYLGLUCOSAMINE DEACETYLASE 1, MITOCHONDRIAL-RELATED"/>
    <property type="match status" value="1"/>
</dbReference>
<comment type="function">
    <text evidence="2 12">Catalyzes the hydrolysis of UDP-3-O-myristoyl-N-acetylglucosamine to form UDP-3-O-myristoylglucosamine and acetate, the committed step in lipid A biosynthesis.</text>
</comment>
<gene>
    <name evidence="12" type="primary">lpxC</name>
    <name evidence="13" type="ORF">C7389_109166</name>
</gene>
<dbReference type="EMBL" id="SNVV01000009">
    <property type="protein sequence ID" value="TDN50471.1"/>
    <property type="molecule type" value="Genomic_DNA"/>
</dbReference>
<dbReference type="HAMAP" id="MF_00388">
    <property type="entry name" value="LpxC"/>
    <property type="match status" value="1"/>
</dbReference>
<dbReference type="Gene3D" id="3.30.1700.10">
    <property type="entry name" value="lpxc deacetylase, domain 2"/>
    <property type="match status" value="1"/>
</dbReference>
<dbReference type="Pfam" id="PF03331">
    <property type="entry name" value="LpxC"/>
    <property type="match status" value="1"/>
</dbReference>
<evidence type="ECO:0000256" key="2">
    <source>
        <dbReference type="ARBA" id="ARBA00002923"/>
    </source>
</evidence>
<dbReference type="EC" id="3.5.1.108" evidence="4 12"/>
<dbReference type="SUPFAM" id="SSF54211">
    <property type="entry name" value="Ribosomal protein S5 domain 2-like"/>
    <property type="match status" value="2"/>
</dbReference>
<evidence type="ECO:0000256" key="9">
    <source>
        <dbReference type="ARBA" id="ARBA00022833"/>
    </source>
</evidence>
<evidence type="ECO:0000313" key="13">
    <source>
        <dbReference type="EMBL" id="TDN50471.1"/>
    </source>
</evidence>
<organism evidence="13 14">
    <name type="scientific">Azoarcus indigens</name>
    <dbReference type="NCBI Taxonomy" id="29545"/>
    <lineage>
        <taxon>Bacteria</taxon>
        <taxon>Pseudomonadati</taxon>
        <taxon>Pseudomonadota</taxon>
        <taxon>Betaproteobacteria</taxon>
        <taxon>Rhodocyclales</taxon>
        <taxon>Zoogloeaceae</taxon>
        <taxon>Azoarcus</taxon>
    </lineage>
</organism>